<evidence type="ECO:0000256" key="8">
    <source>
        <dbReference type="ARBA" id="ARBA00023326"/>
    </source>
</evidence>
<feature type="domain" description="Glycosyl hydrolase family 81 C-terminal" evidence="11">
    <location>
        <begin position="397"/>
        <end position="747"/>
    </location>
</feature>
<dbReference type="InterPro" id="IPR040720">
    <property type="entry name" value="GH81_C"/>
</dbReference>
<sequence>MNSFEQFKGELFNSLDSNLIKSPPYSHLFGKGQSHPKQHPIKISISSSSSPPPPPGTNKWYTQLILQPNGTEPIYPLPYALAYLNGTSLLSNQSTLPYLGLGISHSTNQQIVYGPPISNQSEEPVKFYLNPLIISFCFSASELNSQNITSNLSYWSELVVHFNITCQNVKGTNHIHIPICRGSAFITLNYLELTPIIRSTLAIINVFQEKELVNDFKKYKIDFNDQSTWLLYSKPNLNGDPNLDLKKMNQNTLIHNLGKWNGIIQIVKMSENYNQSSSNIQRFNEESIYDRGVGVWVDKANISSDSIHSGSYSFNWYSKGPRARFQSPLIFALPHHLEALVEPTKGTEPIILLNSRVTGQMKLLESDKWLFKEDMKLIKKFNILPKNPNHPNLIDLSPDQKVLLTEILIKELEINFESESNLNSYYFAGKKIAKQALQCLTAKYILKDDDLTFICLEKTKKSLLQFSNNTKRIDNQLIYDQTWKGLISSSMFKSGNEHDDFGNGVYNDHHFHFSYFIHAASILVHLDSNFLKEVEVYINNLIRDVNNSSTNDFHFPLFRYFDWFLGHSLATGLVPSLDGKNQESCSEDINFLYSLKTWSEVIKNENLLNLSELQLCILNRSIQNYYLIKDDNLNIPKSFKSNKVPGILFENKSDYTAFFSNQIDAIHMIQVIPITPITPFFRAERFIEEEWNSKISEIAQSLKNGYCTLLFLQYSIINPKLVLHTMMKFLKLKKEIPLDDGLSLSWCFGFIFSQLDENR</sequence>
<dbReference type="GO" id="GO:0071555">
    <property type="term" value="P:cell wall organization"/>
    <property type="evidence" value="ECO:0007669"/>
    <property type="project" value="UniProtKB-KW"/>
</dbReference>
<dbReference type="PANTHER" id="PTHR31983:SF0">
    <property type="entry name" value="GLUCAN ENDO-1,3-BETA-D-GLUCOSIDASE 2"/>
    <property type="match status" value="1"/>
</dbReference>
<reference evidence="12" key="1">
    <citation type="submission" date="2013-11" db="EMBL/GenBank/DDBJ databases">
        <title>Genome sequence of the fusiform rust pathogen reveals effectors for host alternation and coevolution with pine.</title>
        <authorList>
            <consortium name="DOE Joint Genome Institute"/>
            <person name="Smith K."/>
            <person name="Pendleton A."/>
            <person name="Kubisiak T."/>
            <person name="Anderson C."/>
            <person name="Salamov A."/>
            <person name="Aerts A."/>
            <person name="Riley R."/>
            <person name="Clum A."/>
            <person name="Lindquist E."/>
            <person name="Ence D."/>
            <person name="Campbell M."/>
            <person name="Kronenberg Z."/>
            <person name="Feau N."/>
            <person name="Dhillon B."/>
            <person name="Hamelin R."/>
            <person name="Burleigh J."/>
            <person name="Smith J."/>
            <person name="Yandell M."/>
            <person name="Nelson C."/>
            <person name="Grigoriev I."/>
            <person name="Davis J."/>
        </authorList>
    </citation>
    <scope>NUCLEOTIDE SEQUENCE</scope>
    <source>
        <strain evidence="12">G11</strain>
    </source>
</reference>
<dbReference type="GO" id="GO:0000272">
    <property type="term" value="P:polysaccharide catabolic process"/>
    <property type="evidence" value="ECO:0007669"/>
    <property type="project" value="UniProtKB-KW"/>
</dbReference>
<feature type="region of interest" description="Disordered" evidence="9">
    <location>
        <begin position="26"/>
        <end position="58"/>
    </location>
</feature>
<dbReference type="Gene3D" id="2.70.98.30">
    <property type="entry name" value="Golgi alpha-mannosidase II, domain 4"/>
    <property type="match status" value="1"/>
</dbReference>
<dbReference type="PANTHER" id="PTHR31983">
    <property type="entry name" value="ENDO-1,3(4)-BETA-GLUCANASE 1"/>
    <property type="match status" value="1"/>
</dbReference>
<dbReference type="Pfam" id="PF17652">
    <property type="entry name" value="Glyco_hydro81C"/>
    <property type="match status" value="1"/>
</dbReference>
<feature type="domain" description="Glycosyl hydrolase family 81 N-terminal" evidence="10">
    <location>
        <begin position="50"/>
        <end position="375"/>
    </location>
</feature>
<dbReference type="GO" id="GO:0042973">
    <property type="term" value="F:glucan endo-1,3-beta-D-glucosidase activity"/>
    <property type="evidence" value="ECO:0007669"/>
    <property type="project" value="UniProtKB-EC"/>
</dbReference>
<evidence type="ECO:0000313" key="13">
    <source>
        <dbReference type="Proteomes" id="UP000886653"/>
    </source>
</evidence>
<dbReference type="Gene3D" id="1.10.287.1170">
    <property type="entry name" value="glycoside hydrolase family 81 endo-[beta] glucanase"/>
    <property type="match status" value="1"/>
</dbReference>
<accession>A0A9P6NFL7</accession>
<gene>
    <name evidence="12" type="ORF">CROQUDRAFT_657923</name>
</gene>
<keyword evidence="13" id="KW-1185">Reference proteome</keyword>
<comment type="caution">
    <text evidence="12">The sequence shown here is derived from an EMBL/GenBank/DDBJ whole genome shotgun (WGS) entry which is preliminary data.</text>
</comment>
<keyword evidence="8" id="KW-0624">Polysaccharide degradation</keyword>
<evidence type="ECO:0000256" key="2">
    <source>
        <dbReference type="ARBA" id="ARBA00010730"/>
    </source>
</evidence>
<dbReference type="InterPro" id="IPR040451">
    <property type="entry name" value="GH81_N"/>
</dbReference>
<protein>
    <recommendedName>
        <fullName evidence="3">glucan endo-1,3-beta-D-glucosidase</fullName>
        <ecNumber evidence="3">3.2.1.39</ecNumber>
    </recommendedName>
</protein>
<evidence type="ECO:0000259" key="10">
    <source>
        <dbReference type="Pfam" id="PF03639"/>
    </source>
</evidence>
<dbReference type="InterPro" id="IPR005200">
    <property type="entry name" value="Endo-beta-glucanase"/>
</dbReference>
<dbReference type="Pfam" id="PF03639">
    <property type="entry name" value="Glyco_hydro_81"/>
    <property type="match status" value="1"/>
</dbReference>
<keyword evidence="7" id="KW-0961">Cell wall biogenesis/degradation</keyword>
<evidence type="ECO:0000256" key="1">
    <source>
        <dbReference type="ARBA" id="ARBA00000382"/>
    </source>
</evidence>
<name>A0A9P6NFL7_9BASI</name>
<evidence type="ECO:0000256" key="9">
    <source>
        <dbReference type="SAM" id="MobiDB-lite"/>
    </source>
</evidence>
<dbReference type="PROSITE" id="PS52008">
    <property type="entry name" value="GH81"/>
    <property type="match status" value="1"/>
</dbReference>
<comment type="catalytic activity">
    <reaction evidence="1">
        <text>Hydrolysis of (1-&gt;3)-beta-D-glucosidic linkages in (1-&gt;3)-beta-D-glucans.</text>
        <dbReference type="EC" id="3.2.1.39"/>
    </reaction>
</comment>
<comment type="similarity">
    <text evidence="2">Belongs to the glycosyl hydrolase 81 family.</text>
</comment>
<evidence type="ECO:0000259" key="11">
    <source>
        <dbReference type="Pfam" id="PF17652"/>
    </source>
</evidence>
<dbReference type="EC" id="3.2.1.39" evidence="3"/>
<dbReference type="Proteomes" id="UP000886653">
    <property type="component" value="Unassembled WGS sequence"/>
</dbReference>
<keyword evidence="6" id="KW-0326">Glycosidase</keyword>
<dbReference type="GO" id="GO:0052861">
    <property type="term" value="F:endo-1,3(4)-beta-glucanase activity"/>
    <property type="evidence" value="ECO:0007669"/>
    <property type="project" value="InterPro"/>
</dbReference>
<organism evidence="12 13">
    <name type="scientific">Cronartium quercuum f. sp. fusiforme G11</name>
    <dbReference type="NCBI Taxonomy" id="708437"/>
    <lineage>
        <taxon>Eukaryota</taxon>
        <taxon>Fungi</taxon>
        <taxon>Dikarya</taxon>
        <taxon>Basidiomycota</taxon>
        <taxon>Pucciniomycotina</taxon>
        <taxon>Pucciniomycetes</taxon>
        <taxon>Pucciniales</taxon>
        <taxon>Coleosporiaceae</taxon>
        <taxon>Cronartium</taxon>
    </lineage>
</organism>
<dbReference type="OrthoDB" id="4473401at2759"/>
<evidence type="ECO:0000313" key="12">
    <source>
        <dbReference type="EMBL" id="KAG0145991.1"/>
    </source>
</evidence>
<keyword evidence="5" id="KW-0119">Carbohydrate metabolism</keyword>
<evidence type="ECO:0000256" key="6">
    <source>
        <dbReference type="ARBA" id="ARBA00023295"/>
    </source>
</evidence>
<evidence type="ECO:0000256" key="7">
    <source>
        <dbReference type="ARBA" id="ARBA00023316"/>
    </source>
</evidence>
<proteinExistence type="inferred from homology"/>
<evidence type="ECO:0000256" key="3">
    <source>
        <dbReference type="ARBA" id="ARBA00012780"/>
    </source>
</evidence>
<dbReference type="EMBL" id="MU167267">
    <property type="protein sequence ID" value="KAG0145991.1"/>
    <property type="molecule type" value="Genomic_DNA"/>
</dbReference>
<evidence type="ECO:0000256" key="5">
    <source>
        <dbReference type="ARBA" id="ARBA00023277"/>
    </source>
</evidence>
<evidence type="ECO:0000256" key="4">
    <source>
        <dbReference type="ARBA" id="ARBA00022801"/>
    </source>
</evidence>
<dbReference type="AlphaFoldDB" id="A0A9P6NFL7"/>
<keyword evidence="4" id="KW-0378">Hydrolase</keyword>